<keyword evidence="1" id="KW-1133">Transmembrane helix</keyword>
<evidence type="ECO:0000256" key="1">
    <source>
        <dbReference type="SAM" id="Phobius"/>
    </source>
</evidence>
<feature type="transmembrane region" description="Helical" evidence="1">
    <location>
        <begin position="101"/>
        <end position="123"/>
    </location>
</feature>
<sequence>MPYPPPQEPYEPRYEEAQAEEVVERTHPRIRIVRTVNALIHLVCAVFALVLAVHIVLVLGEANMANGFAHLINEWSAGVSLGLRNLFTPDSAKLATFLNDGLAAVIWLVIGAILTDVITRIGVPGPRRVWYRRGYRYH</sequence>
<keyword evidence="3" id="KW-1185">Reference proteome</keyword>
<accession>A0A1H5R6P6</accession>
<organism evidence="2 3">
    <name type="scientific">Amycolatopsis pretoriensis</name>
    <dbReference type="NCBI Taxonomy" id="218821"/>
    <lineage>
        <taxon>Bacteria</taxon>
        <taxon>Bacillati</taxon>
        <taxon>Actinomycetota</taxon>
        <taxon>Actinomycetes</taxon>
        <taxon>Pseudonocardiales</taxon>
        <taxon>Pseudonocardiaceae</taxon>
        <taxon>Amycolatopsis</taxon>
    </lineage>
</organism>
<evidence type="ECO:0000313" key="3">
    <source>
        <dbReference type="Proteomes" id="UP000198878"/>
    </source>
</evidence>
<dbReference type="EMBL" id="FNUJ01000006">
    <property type="protein sequence ID" value="SEF33198.1"/>
    <property type="molecule type" value="Genomic_DNA"/>
</dbReference>
<dbReference type="RefSeq" id="WP_086671590.1">
    <property type="nucleotide sequence ID" value="NZ_FNUJ01000006.1"/>
</dbReference>
<keyword evidence="1" id="KW-0812">Transmembrane</keyword>
<dbReference type="Proteomes" id="UP000198878">
    <property type="component" value="Unassembled WGS sequence"/>
</dbReference>
<dbReference type="STRING" id="218821.SAMN05421837_106642"/>
<name>A0A1H5R6P6_9PSEU</name>
<reference evidence="3" key="1">
    <citation type="submission" date="2016-10" db="EMBL/GenBank/DDBJ databases">
        <authorList>
            <person name="Varghese N."/>
            <person name="Submissions S."/>
        </authorList>
    </citation>
    <scope>NUCLEOTIDE SEQUENCE [LARGE SCALE GENOMIC DNA]</scope>
    <source>
        <strain evidence="3">DSM 44654</strain>
    </source>
</reference>
<evidence type="ECO:0000313" key="2">
    <source>
        <dbReference type="EMBL" id="SEF33198.1"/>
    </source>
</evidence>
<feature type="transmembrane region" description="Helical" evidence="1">
    <location>
        <begin position="38"/>
        <end position="59"/>
    </location>
</feature>
<dbReference type="AlphaFoldDB" id="A0A1H5R6P6"/>
<gene>
    <name evidence="2" type="ORF">SAMN05421837_106642</name>
</gene>
<dbReference type="OrthoDB" id="3695956at2"/>
<keyword evidence="1" id="KW-0472">Membrane</keyword>
<proteinExistence type="predicted"/>
<protein>
    <submittedName>
        <fullName evidence="2">Uncharacterized protein</fullName>
    </submittedName>
</protein>